<evidence type="ECO:0000313" key="4">
    <source>
        <dbReference type="EnsemblMetazoa" id="KAF7491789.1"/>
    </source>
</evidence>
<feature type="domain" description="DUF2828" evidence="1">
    <location>
        <begin position="12"/>
        <end position="446"/>
    </location>
</feature>
<dbReference type="PANTHER" id="PTHR31373">
    <property type="entry name" value="OS06G0652100 PROTEIN"/>
    <property type="match status" value="1"/>
</dbReference>
<dbReference type="InterPro" id="IPR036465">
    <property type="entry name" value="vWFA_dom_sf"/>
</dbReference>
<feature type="domain" description="DUF7788" evidence="2">
    <location>
        <begin position="451"/>
        <end position="634"/>
    </location>
</feature>
<dbReference type="Proteomes" id="UP000070412">
    <property type="component" value="Unassembled WGS sequence"/>
</dbReference>
<dbReference type="InterPro" id="IPR056690">
    <property type="entry name" value="DUF7788"/>
</dbReference>
<sequence length="664" mass="78365">MFSQIDPDITLTQNEALTYSTSKDARLDFLFHVTESSLEEQTIELLESSWKKSPLDTLKLIFHCRDIRGGKGIGHQAAICFRWLYRNHFDDLLINLDQLSFFGYWKDYLNILLIALFNELPPDPDQLNFLNRIQNHVSKYDGIVLKSVPIDERKKFNEIGSKYYQVKRKYRVSNESEWHVQTIKSSSLSKPIDYKLKKEYFKDIESDQYKLFYQFKTDGKKIRKLNEYRKKYFQDAYNDDVGNRNFKTLYDRIVDLFAVQIVEDYRKIRKDPKTKISLASKWIPNHRRHFDKYLFILQAIAKKFFHILGTDIDVVREKLGDEKYQTLKFSKIVTSLRRHINIAEILMSANQWEQIDYEIVPSKSMLLYRKSFIAKDRERFKQTTETKTLKAAVLTPAHLIQQLYTMMNINDPLNRELCFTDDQVIESKAIENQWRSLVADVRSKGSFKHTNTLAICDVSGSMVCSPSKILPIYGAIGLTLFLMELCDTMWKNRCISFSEQPSMHTIDNEKSLLDRTRQLVSINFGLNTDLNKVFDLILENAKSENLTEEQMPKVIFIFTDMEFDFAMECETNFQTAKRQYKQAGYEMPFVVFWNLTRTKFNRSTPVCFDQQDVLLLSGFSPQTFQLLFEIKDFKNIKPIDFLMKVVENPRYKDIKIFTDEMICE</sequence>
<proteinExistence type="predicted"/>
<dbReference type="Gene3D" id="3.40.50.410">
    <property type="entry name" value="von Willebrand factor, type A domain"/>
    <property type="match status" value="1"/>
</dbReference>
<name>A0A834VE44_SARSC</name>
<dbReference type="InterPro" id="IPR058580">
    <property type="entry name" value="DUF2828"/>
</dbReference>
<evidence type="ECO:0000259" key="2">
    <source>
        <dbReference type="Pfam" id="PF25043"/>
    </source>
</evidence>
<keyword evidence="5" id="KW-1185">Reference proteome</keyword>
<dbReference type="EnsemblMetazoa" id="SSS_535s_mrna">
    <property type="protein sequence ID" value="KAF7491789.1"/>
    <property type="gene ID" value="SSS_535"/>
</dbReference>
<reference evidence="4" key="3">
    <citation type="submission" date="2022-06" db="UniProtKB">
        <authorList>
            <consortium name="EnsemblMetazoa"/>
        </authorList>
    </citation>
    <scope>IDENTIFICATION</scope>
</reference>
<dbReference type="SUPFAM" id="SSF53300">
    <property type="entry name" value="vWA-like"/>
    <property type="match status" value="1"/>
</dbReference>
<dbReference type="InterPro" id="IPR011205">
    <property type="entry name" value="UCP015417_vWA"/>
</dbReference>
<dbReference type="PIRSF" id="PIRSF015417">
    <property type="entry name" value="T31B5_30_vWA"/>
    <property type="match status" value="1"/>
</dbReference>
<evidence type="ECO:0000259" key="1">
    <source>
        <dbReference type="Pfam" id="PF11443"/>
    </source>
</evidence>
<dbReference type="GO" id="GO:0032991">
    <property type="term" value="C:protein-containing complex"/>
    <property type="evidence" value="ECO:0007669"/>
    <property type="project" value="UniProtKB-ARBA"/>
</dbReference>
<dbReference type="EMBL" id="WVUK01000058">
    <property type="protein sequence ID" value="KAF7491789.1"/>
    <property type="molecule type" value="Genomic_DNA"/>
</dbReference>
<reference evidence="5" key="1">
    <citation type="journal article" date="2020" name="PLoS Negl. Trop. Dis.">
        <title>High-quality nuclear genome for Sarcoptes scabiei-A critical resource for a neglected parasite.</title>
        <authorList>
            <person name="Korhonen P.K."/>
            <person name="Gasser R.B."/>
            <person name="Ma G."/>
            <person name="Wang T."/>
            <person name="Stroehlein A.J."/>
            <person name="Young N.D."/>
            <person name="Ang C.S."/>
            <person name="Fernando D.D."/>
            <person name="Lu H.C."/>
            <person name="Taylor S."/>
            <person name="Reynolds S.L."/>
            <person name="Mofiz E."/>
            <person name="Najaraj S.H."/>
            <person name="Gowda H."/>
            <person name="Madugundu A."/>
            <person name="Renuse S."/>
            <person name="Holt D."/>
            <person name="Pandey A."/>
            <person name="Papenfuss A.T."/>
            <person name="Fischer K."/>
        </authorList>
    </citation>
    <scope>NUCLEOTIDE SEQUENCE [LARGE SCALE GENOMIC DNA]</scope>
</reference>
<dbReference type="OrthoDB" id="1149618at2759"/>
<protein>
    <recommendedName>
        <fullName evidence="6">DUF2828 domain containing protein</fullName>
    </recommendedName>
</protein>
<dbReference type="Pfam" id="PF11443">
    <property type="entry name" value="DUF2828"/>
    <property type="match status" value="1"/>
</dbReference>
<evidence type="ECO:0000313" key="3">
    <source>
        <dbReference type="EMBL" id="KAF7491789.1"/>
    </source>
</evidence>
<accession>A0A834VE44</accession>
<organism evidence="3">
    <name type="scientific">Sarcoptes scabiei</name>
    <name type="common">Itch mite</name>
    <name type="synonym">Acarus scabiei</name>
    <dbReference type="NCBI Taxonomy" id="52283"/>
    <lineage>
        <taxon>Eukaryota</taxon>
        <taxon>Metazoa</taxon>
        <taxon>Ecdysozoa</taxon>
        <taxon>Arthropoda</taxon>
        <taxon>Chelicerata</taxon>
        <taxon>Arachnida</taxon>
        <taxon>Acari</taxon>
        <taxon>Acariformes</taxon>
        <taxon>Sarcoptiformes</taxon>
        <taxon>Astigmata</taxon>
        <taxon>Psoroptidia</taxon>
        <taxon>Sarcoptoidea</taxon>
        <taxon>Sarcoptidae</taxon>
        <taxon>Sarcoptinae</taxon>
        <taxon>Sarcoptes</taxon>
    </lineage>
</organism>
<evidence type="ECO:0000313" key="5">
    <source>
        <dbReference type="Proteomes" id="UP000070412"/>
    </source>
</evidence>
<dbReference type="Pfam" id="PF25043">
    <property type="entry name" value="DUF7788"/>
    <property type="match status" value="1"/>
</dbReference>
<evidence type="ECO:0008006" key="6">
    <source>
        <dbReference type="Google" id="ProtNLM"/>
    </source>
</evidence>
<dbReference type="PANTHER" id="PTHR31373:SF27">
    <property type="entry name" value="TROVE DOMAIN-CONTAINING PROTEIN"/>
    <property type="match status" value="1"/>
</dbReference>
<gene>
    <name evidence="3" type="primary">SSS_535g</name>
    <name evidence="3" type="ORF">SSS_535</name>
</gene>
<dbReference type="AlphaFoldDB" id="A0A834VE44"/>
<reference evidence="3" key="2">
    <citation type="submission" date="2020-01" db="EMBL/GenBank/DDBJ databases">
        <authorList>
            <person name="Korhonen P.K.K."/>
            <person name="Guangxu M.G."/>
            <person name="Wang T.W."/>
            <person name="Stroehlein A.J.S."/>
            <person name="Young N.D."/>
            <person name="Ang C.-S.A."/>
            <person name="Fernando D.W.F."/>
            <person name="Lu H.L."/>
            <person name="Taylor S.T."/>
            <person name="Ehtesham M.E.M."/>
            <person name="Najaraj S.H.N."/>
            <person name="Harsha G.H.G."/>
            <person name="Madugundu A.M."/>
            <person name="Renuse S.R."/>
            <person name="Holt D.H."/>
            <person name="Pandey A.P."/>
            <person name="Papenfuss A.P."/>
            <person name="Gasser R.B.G."/>
            <person name="Fischer K.F."/>
        </authorList>
    </citation>
    <scope>NUCLEOTIDE SEQUENCE</scope>
    <source>
        <strain evidence="3">SSS_KF_BRIS2020</strain>
    </source>
</reference>